<dbReference type="AlphaFoldDB" id="A0A6H0WQR2"/>
<accession>A0A6H0WQR2</accession>
<dbReference type="Pfam" id="PF13031">
    <property type="entry name" value="DUF3892"/>
    <property type="match status" value="1"/>
</dbReference>
<dbReference type="EMBL" id="CP048852">
    <property type="protein sequence ID" value="QIW81626.1"/>
    <property type="molecule type" value="Genomic_DNA"/>
</dbReference>
<sequence>MDQFEAAYQSYKAQQTSAKHSDIRTGQEEIIAVRRNEEDNIIAVKTNTGRELHYPAALSEAKAGKLSHVDVFHKYGRDILRSEPDGIKENNLSELPDF</sequence>
<dbReference type="RefSeq" id="WP_167873486.1">
    <property type="nucleotide sequence ID" value="NZ_CP048852.1"/>
</dbReference>
<proteinExistence type="predicted"/>
<gene>
    <name evidence="1" type="ORF">G4P54_18490</name>
</gene>
<dbReference type="InterPro" id="IPR024997">
    <property type="entry name" value="DUF3892"/>
</dbReference>
<evidence type="ECO:0000313" key="2">
    <source>
        <dbReference type="Proteomes" id="UP000501914"/>
    </source>
</evidence>
<name>A0A6H0WQR2_9BACI</name>
<dbReference type="Proteomes" id="UP000501914">
    <property type="component" value="Chromosome"/>
</dbReference>
<protein>
    <submittedName>
        <fullName evidence="1">DUF3892 domain-containing protein</fullName>
    </submittedName>
</protein>
<evidence type="ECO:0000313" key="1">
    <source>
        <dbReference type="EMBL" id="QIW81626.1"/>
    </source>
</evidence>
<keyword evidence="2" id="KW-1185">Reference proteome</keyword>
<organism evidence="1 2">
    <name type="scientific">Bacillus tequilensis</name>
    <dbReference type="NCBI Taxonomy" id="227866"/>
    <lineage>
        <taxon>Bacteria</taxon>
        <taxon>Bacillati</taxon>
        <taxon>Bacillota</taxon>
        <taxon>Bacilli</taxon>
        <taxon>Bacillales</taxon>
        <taxon>Bacillaceae</taxon>
        <taxon>Bacillus</taxon>
    </lineage>
</organism>
<dbReference type="KEGG" id="bteq:G4P54_18490"/>
<reference evidence="1 2" key="1">
    <citation type="submission" date="2020-02" db="EMBL/GenBank/DDBJ databases">
        <title>Genome sequencing, annotation and comparative genomic analysis of Bacillus tequilensis EA-CB0015, an effective biological control agent against Pseudocercospora fijiensis in banana plants.</title>
        <authorList>
            <person name="Cuellar-Gaviria T.Z."/>
            <person name="Ju K.-S."/>
            <person name="Villegas-Escobar V."/>
        </authorList>
    </citation>
    <scope>NUCLEOTIDE SEQUENCE [LARGE SCALE GENOMIC DNA]</scope>
    <source>
        <strain evidence="1 2">EA-CB0015</strain>
    </source>
</reference>